<dbReference type="EMBL" id="BJOV01000002">
    <property type="protein sequence ID" value="GEE00711.1"/>
    <property type="molecule type" value="Genomic_DNA"/>
</dbReference>
<evidence type="ECO:0000313" key="2">
    <source>
        <dbReference type="Proteomes" id="UP000444960"/>
    </source>
</evidence>
<reference evidence="2" key="1">
    <citation type="submission" date="2019-06" db="EMBL/GenBank/DDBJ databases">
        <title>Gordonia isolated from sludge of a wastewater treatment plant.</title>
        <authorList>
            <person name="Tamura T."/>
            <person name="Aoyama K."/>
            <person name="Kang Y."/>
            <person name="Saito S."/>
            <person name="Akiyama N."/>
            <person name="Yazawa K."/>
            <person name="Gonoi T."/>
            <person name="Mikami Y."/>
        </authorList>
    </citation>
    <scope>NUCLEOTIDE SEQUENCE [LARGE SCALE GENOMIC DNA]</scope>
    <source>
        <strain evidence="2">NBRC 107696</strain>
    </source>
</reference>
<comment type="caution">
    <text evidence="1">The sequence shown here is derived from an EMBL/GenBank/DDBJ whole genome shotgun (WGS) entry which is preliminary data.</text>
</comment>
<protein>
    <submittedName>
        <fullName evidence="1">Uncharacterized protein</fullName>
    </submittedName>
</protein>
<keyword evidence="2" id="KW-1185">Reference proteome</keyword>
<proteinExistence type="predicted"/>
<evidence type="ECO:0000313" key="1">
    <source>
        <dbReference type="EMBL" id="GEE00711.1"/>
    </source>
</evidence>
<dbReference type="OrthoDB" id="3569687at2"/>
<dbReference type="Proteomes" id="UP000444960">
    <property type="component" value="Unassembled WGS sequence"/>
</dbReference>
<name>A0A7I9V6L7_9ACTN</name>
<dbReference type="RefSeq" id="WP_161894562.1">
    <property type="nucleotide sequence ID" value="NZ_BJOV01000002.1"/>
</dbReference>
<sequence length="395" mass="43100">MPSNPRRGLFGRRPHDDRATPAQLAALTEAFFACERAMGDMAGAVQAAESVAPGSISTTGWDAARDRYDQVISRYLVLTAAGSTEATPYAVDECIRAFEQVSGALTQFAHAQARGLQAGRDAINGAAHAEQQARAAASRALTALDQAPVEHVHLTSVKEAADALARESSRFDAAVGLTDRQRAADVVVEAARRLVDLLDQAPGLTADTEKTMRSLATRREAVETKLDGLPAVMSALLREFSSECSIDLVDVPSDVRADLQAADERLDRARVLLGHAPDEAKAAAEQARTRLSHADDQVDRVFDRLTDLRAVRTDPTDAASRVRFRVRDAQNFALDNRQVREWGSVLDAQSDRIDRAAATLERIHPDYWFYLSELRAVDARVTDIIGRIRDSVAHR</sequence>
<dbReference type="AlphaFoldDB" id="A0A7I9V6L7"/>
<organism evidence="1 2">
    <name type="scientific">Gordonia spumicola</name>
    <dbReference type="NCBI Taxonomy" id="589161"/>
    <lineage>
        <taxon>Bacteria</taxon>
        <taxon>Bacillati</taxon>
        <taxon>Actinomycetota</taxon>
        <taxon>Actinomycetes</taxon>
        <taxon>Mycobacteriales</taxon>
        <taxon>Gordoniaceae</taxon>
        <taxon>Gordonia</taxon>
    </lineage>
</organism>
<gene>
    <name evidence="1" type="ORF">nbrc107696_11570</name>
</gene>
<accession>A0A7I9V6L7</accession>